<dbReference type="Gene3D" id="3.50.50.60">
    <property type="entry name" value="FAD/NAD(P)-binding domain"/>
    <property type="match status" value="1"/>
</dbReference>
<evidence type="ECO:0000256" key="7">
    <source>
        <dbReference type="SAM" id="MobiDB-lite"/>
    </source>
</evidence>
<comment type="catalytic activity">
    <reaction evidence="6">
        <text>L-tryptophan + O2 = indole-3-acetamide + CO2 + H2O</text>
        <dbReference type="Rhea" id="RHEA:16165"/>
        <dbReference type="ChEBI" id="CHEBI:15377"/>
        <dbReference type="ChEBI" id="CHEBI:15379"/>
        <dbReference type="ChEBI" id="CHEBI:16031"/>
        <dbReference type="ChEBI" id="CHEBI:16526"/>
        <dbReference type="ChEBI" id="CHEBI:57912"/>
        <dbReference type="EC" id="1.13.12.3"/>
    </reaction>
</comment>
<protein>
    <recommendedName>
        <fullName evidence="4">Tryptophan 2-monooxygenase</fullName>
        <ecNumber evidence="3">1.13.12.3</ecNumber>
    </recommendedName>
</protein>
<dbReference type="SUPFAM" id="SSF51905">
    <property type="entry name" value="FAD/NAD(P)-binding domain"/>
    <property type="match status" value="1"/>
</dbReference>
<organism evidence="9 10">
    <name type="scientific">Rhizobium anhuiense</name>
    <dbReference type="NCBI Taxonomy" id="1184720"/>
    <lineage>
        <taxon>Bacteria</taxon>
        <taxon>Pseudomonadati</taxon>
        <taxon>Pseudomonadota</taxon>
        <taxon>Alphaproteobacteria</taxon>
        <taxon>Hyphomicrobiales</taxon>
        <taxon>Rhizobiaceae</taxon>
        <taxon>Rhizobium/Agrobacterium group</taxon>
        <taxon>Rhizobium</taxon>
    </lineage>
</organism>
<dbReference type="AlphaFoldDB" id="A0A3S0T1I6"/>
<dbReference type="InterPro" id="IPR002937">
    <property type="entry name" value="Amino_oxidase"/>
</dbReference>
<dbReference type="SUPFAM" id="SSF54373">
    <property type="entry name" value="FAD-linked reductases, C-terminal domain"/>
    <property type="match status" value="1"/>
</dbReference>
<dbReference type="Pfam" id="PF01593">
    <property type="entry name" value="Amino_oxidase"/>
    <property type="match status" value="1"/>
</dbReference>
<evidence type="ECO:0000256" key="4">
    <source>
        <dbReference type="ARBA" id="ARBA00017871"/>
    </source>
</evidence>
<evidence type="ECO:0000256" key="3">
    <source>
        <dbReference type="ARBA" id="ARBA00012535"/>
    </source>
</evidence>
<evidence type="ECO:0000256" key="2">
    <source>
        <dbReference type="ARBA" id="ARBA00005833"/>
    </source>
</evidence>
<evidence type="ECO:0000313" key="10">
    <source>
        <dbReference type="Proteomes" id="UP000273611"/>
    </source>
</evidence>
<sequence>MSALSDKRANERHPVLPWRSRGRAAARRGPEATLSAALDELRLPFGPEACKKLQPLVYSDWVNLPSIGGAYSHAISRLVDIMGVLGAPYYDRVFFPGEATHPYDFSAAHGAFETGLRAARELLARW</sequence>
<dbReference type="EMBL" id="RIBW01000001">
    <property type="protein sequence ID" value="RUM04415.1"/>
    <property type="molecule type" value="Genomic_DNA"/>
</dbReference>
<evidence type="ECO:0000259" key="8">
    <source>
        <dbReference type="Pfam" id="PF01593"/>
    </source>
</evidence>
<dbReference type="EC" id="1.13.12.3" evidence="3"/>
<evidence type="ECO:0000256" key="1">
    <source>
        <dbReference type="ARBA" id="ARBA00004814"/>
    </source>
</evidence>
<name>A0A3S0T1I6_9HYPH</name>
<feature type="region of interest" description="Disordered" evidence="7">
    <location>
        <begin position="1"/>
        <end position="29"/>
    </location>
</feature>
<comment type="caution">
    <text evidence="9">The sequence shown here is derived from an EMBL/GenBank/DDBJ whole genome shotgun (WGS) entry which is preliminary data.</text>
</comment>
<reference evidence="9 10" key="1">
    <citation type="journal article" date="2015" name="Int. J. Syst. Evol. Microbiol.">
        <title>Rhizobium anhuiense sp. nov., isolated from effective nodules of Vicia faba and Pisum sativum.</title>
        <authorList>
            <person name="Zhang Y.J."/>
            <person name="Zheng W.T."/>
            <person name="Everall I."/>
            <person name="Young J.P."/>
            <person name="Zhang X.X."/>
            <person name="Tian C.F."/>
            <person name="Sui X.H."/>
            <person name="Wang E.T."/>
            <person name="Chen W.X."/>
        </authorList>
    </citation>
    <scope>NUCLEOTIDE SEQUENCE [LARGE SCALE GENOMIC DNA]</scope>
    <source>
        <strain evidence="9 10">CCBAU 23252</strain>
    </source>
</reference>
<dbReference type="InterPro" id="IPR050281">
    <property type="entry name" value="Flavin_monoamine_oxidase"/>
</dbReference>
<evidence type="ECO:0000256" key="5">
    <source>
        <dbReference type="ARBA" id="ARBA00023070"/>
    </source>
</evidence>
<feature type="domain" description="Amine oxidase" evidence="8">
    <location>
        <begin position="16"/>
        <end position="123"/>
    </location>
</feature>
<evidence type="ECO:0000313" key="9">
    <source>
        <dbReference type="EMBL" id="RUM04415.1"/>
    </source>
</evidence>
<dbReference type="Proteomes" id="UP000273611">
    <property type="component" value="Unassembled WGS sequence"/>
</dbReference>
<dbReference type="PANTHER" id="PTHR10742:SF410">
    <property type="entry name" value="LYSINE-SPECIFIC HISTONE DEMETHYLASE 2"/>
    <property type="match status" value="1"/>
</dbReference>
<feature type="compositionally biased region" description="Basic and acidic residues" evidence="7">
    <location>
        <begin position="1"/>
        <end position="14"/>
    </location>
</feature>
<gene>
    <name evidence="9" type="ORF">EEQ99_02345</name>
</gene>
<keyword evidence="5" id="KW-0073">Auxin biosynthesis</keyword>
<comment type="pathway">
    <text evidence="1">Plant hormone metabolism; auxin biosynthesis.</text>
</comment>
<dbReference type="GO" id="GO:0050361">
    <property type="term" value="F:tryptophan 2-monooxygenase activity"/>
    <property type="evidence" value="ECO:0007669"/>
    <property type="project" value="UniProtKB-EC"/>
</dbReference>
<accession>A0A3S0T1I6</accession>
<dbReference type="GO" id="GO:0009851">
    <property type="term" value="P:auxin biosynthetic process"/>
    <property type="evidence" value="ECO:0007669"/>
    <property type="project" value="UniProtKB-KW"/>
</dbReference>
<comment type="similarity">
    <text evidence="2">Belongs to the tryptophan 2-monooxygenase family.</text>
</comment>
<proteinExistence type="inferred from homology"/>
<dbReference type="InterPro" id="IPR036188">
    <property type="entry name" value="FAD/NAD-bd_sf"/>
</dbReference>
<dbReference type="PANTHER" id="PTHR10742">
    <property type="entry name" value="FLAVIN MONOAMINE OXIDASE"/>
    <property type="match status" value="1"/>
</dbReference>
<evidence type="ECO:0000256" key="6">
    <source>
        <dbReference type="ARBA" id="ARBA00047321"/>
    </source>
</evidence>